<keyword evidence="4 5" id="KW-0326">Glycosidase</keyword>
<dbReference type="InterPro" id="IPR023296">
    <property type="entry name" value="Glyco_hydro_beta-prop_sf"/>
</dbReference>
<reference evidence="6" key="1">
    <citation type="journal article" date="2020" name="Stud. Mycol.">
        <title>101 Dothideomycetes genomes: a test case for predicting lifestyles and emergence of pathogens.</title>
        <authorList>
            <person name="Haridas S."/>
            <person name="Albert R."/>
            <person name="Binder M."/>
            <person name="Bloem J."/>
            <person name="Labutti K."/>
            <person name="Salamov A."/>
            <person name="Andreopoulos B."/>
            <person name="Baker S."/>
            <person name="Barry K."/>
            <person name="Bills G."/>
            <person name="Bluhm B."/>
            <person name="Cannon C."/>
            <person name="Castanera R."/>
            <person name="Culley D."/>
            <person name="Daum C."/>
            <person name="Ezra D."/>
            <person name="Gonzalez J."/>
            <person name="Henrissat B."/>
            <person name="Kuo A."/>
            <person name="Liang C."/>
            <person name="Lipzen A."/>
            <person name="Lutzoni F."/>
            <person name="Magnuson J."/>
            <person name="Mondo S."/>
            <person name="Nolan M."/>
            <person name="Ohm R."/>
            <person name="Pangilinan J."/>
            <person name="Park H.-J."/>
            <person name="Ramirez L."/>
            <person name="Alfaro M."/>
            <person name="Sun H."/>
            <person name="Tritt A."/>
            <person name="Yoshinaga Y."/>
            <person name="Zwiers L.-H."/>
            <person name="Turgeon B."/>
            <person name="Goodwin S."/>
            <person name="Spatafora J."/>
            <person name="Crous P."/>
            <person name="Grigoriev I."/>
        </authorList>
    </citation>
    <scope>NUCLEOTIDE SEQUENCE</scope>
    <source>
        <strain evidence="6">CBS 115976</strain>
    </source>
</reference>
<dbReference type="OrthoDB" id="272289at2759"/>
<dbReference type="Gene3D" id="2.115.10.20">
    <property type="entry name" value="Glycosyl hydrolase domain, family 43"/>
    <property type="match status" value="1"/>
</dbReference>
<evidence type="ECO:0000256" key="3">
    <source>
        <dbReference type="ARBA" id="ARBA00022801"/>
    </source>
</evidence>
<evidence type="ECO:0000313" key="6">
    <source>
        <dbReference type="EMBL" id="KAF2663799.1"/>
    </source>
</evidence>
<dbReference type="Pfam" id="PF04616">
    <property type="entry name" value="Glyco_hydro_43"/>
    <property type="match status" value="1"/>
</dbReference>
<dbReference type="GO" id="GO:0005975">
    <property type="term" value="P:carbohydrate metabolic process"/>
    <property type="evidence" value="ECO:0007669"/>
    <property type="project" value="InterPro"/>
</dbReference>
<dbReference type="SUPFAM" id="SSF75005">
    <property type="entry name" value="Arabinanase/levansucrase/invertase"/>
    <property type="match status" value="1"/>
</dbReference>
<name>A0A6A6TUP8_9PEZI</name>
<evidence type="ECO:0000256" key="5">
    <source>
        <dbReference type="RuleBase" id="RU361187"/>
    </source>
</evidence>
<evidence type="ECO:0000256" key="4">
    <source>
        <dbReference type="ARBA" id="ARBA00023295"/>
    </source>
</evidence>
<evidence type="ECO:0000313" key="7">
    <source>
        <dbReference type="Proteomes" id="UP000799302"/>
    </source>
</evidence>
<keyword evidence="2" id="KW-0732">Signal</keyword>
<dbReference type="PANTHER" id="PTHR43817">
    <property type="entry name" value="GLYCOSYL HYDROLASE"/>
    <property type="match status" value="1"/>
</dbReference>
<dbReference type="CDD" id="cd18820">
    <property type="entry name" value="GH43_LbAraf43-like"/>
    <property type="match status" value="1"/>
</dbReference>
<sequence>MSYNNTVLTITDVSTPDPFVVQAHGRYYLTFTAGDHVEVWCSDNLLTLGSNCEKTTVWRPPPNTHYSGGVWAPELHDIGGRWYIYVACENPPEGNKSHRMYVLGGPPSTQTPCVPDWEFLGPIQGLPPQQWAIDGTVASIGGYLYFIYSGWPFDNHQLSDKVQELFIIRLTSATTAAGPAVCICQPREHWERSDASAINEGPQWLSSPDGGWQGIVYSCAGSWTRDYKMNTIRYLGGDPVDPRSWSKSRRPLLTARGPNGGGPYGPGHGSFVQTMGETWAVFHGTDRETDGWENRKARVQRVVWTAEGPYMSGTVGRLVGNEAAFLAVSTGGGFPGSQGGGQQNVFSRSKRLSGFMDKMKKKINEF</sequence>
<dbReference type="GO" id="GO:0004553">
    <property type="term" value="F:hydrolase activity, hydrolyzing O-glycosyl compounds"/>
    <property type="evidence" value="ECO:0007669"/>
    <property type="project" value="InterPro"/>
</dbReference>
<dbReference type="PANTHER" id="PTHR43817:SF1">
    <property type="entry name" value="HYDROLASE, FAMILY 43, PUTATIVE (AFU_ORTHOLOGUE AFUA_3G01660)-RELATED"/>
    <property type="match status" value="1"/>
</dbReference>
<dbReference type="Proteomes" id="UP000799302">
    <property type="component" value="Unassembled WGS sequence"/>
</dbReference>
<evidence type="ECO:0000256" key="2">
    <source>
        <dbReference type="ARBA" id="ARBA00022729"/>
    </source>
</evidence>
<accession>A0A6A6TUP8</accession>
<protein>
    <submittedName>
        <fullName evidence="6">Arabinanase/levansucrase/invertase</fullName>
    </submittedName>
</protein>
<dbReference type="EMBL" id="MU004244">
    <property type="protein sequence ID" value="KAF2663799.1"/>
    <property type="molecule type" value="Genomic_DNA"/>
</dbReference>
<evidence type="ECO:0000256" key="1">
    <source>
        <dbReference type="ARBA" id="ARBA00009865"/>
    </source>
</evidence>
<keyword evidence="3 5" id="KW-0378">Hydrolase</keyword>
<gene>
    <name evidence="6" type="ORF">BT63DRAFT_112247</name>
</gene>
<comment type="similarity">
    <text evidence="1 5">Belongs to the glycosyl hydrolase 43 family.</text>
</comment>
<proteinExistence type="inferred from homology"/>
<organism evidence="6 7">
    <name type="scientific">Microthyrium microscopicum</name>
    <dbReference type="NCBI Taxonomy" id="703497"/>
    <lineage>
        <taxon>Eukaryota</taxon>
        <taxon>Fungi</taxon>
        <taxon>Dikarya</taxon>
        <taxon>Ascomycota</taxon>
        <taxon>Pezizomycotina</taxon>
        <taxon>Dothideomycetes</taxon>
        <taxon>Dothideomycetes incertae sedis</taxon>
        <taxon>Microthyriales</taxon>
        <taxon>Microthyriaceae</taxon>
        <taxon>Microthyrium</taxon>
    </lineage>
</organism>
<dbReference type="InterPro" id="IPR006710">
    <property type="entry name" value="Glyco_hydro_43"/>
</dbReference>
<keyword evidence="7" id="KW-1185">Reference proteome</keyword>
<dbReference type="AlphaFoldDB" id="A0A6A6TUP8"/>